<keyword evidence="9" id="KW-1185">Reference proteome</keyword>
<dbReference type="PANTHER" id="PTHR10696">
    <property type="entry name" value="GAMMA-BUTYROBETAINE HYDROXYLASE-RELATED"/>
    <property type="match status" value="1"/>
</dbReference>
<evidence type="ECO:0000256" key="4">
    <source>
        <dbReference type="ARBA" id="ARBA00022964"/>
    </source>
</evidence>
<dbReference type="EMBL" id="KB445560">
    <property type="protein sequence ID" value="EMC93396.1"/>
    <property type="molecule type" value="Genomic_DNA"/>
</dbReference>
<dbReference type="eggNOG" id="KOG3888">
    <property type="taxonomic scope" value="Eukaryota"/>
</dbReference>
<dbReference type="GO" id="GO:0005739">
    <property type="term" value="C:mitochondrion"/>
    <property type="evidence" value="ECO:0007669"/>
    <property type="project" value="TreeGrafter"/>
</dbReference>
<dbReference type="GO" id="GO:0045329">
    <property type="term" value="P:carnitine biosynthetic process"/>
    <property type="evidence" value="ECO:0007669"/>
    <property type="project" value="TreeGrafter"/>
</dbReference>
<protein>
    <recommendedName>
        <fullName evidence="7">TauD/TfdA-like domain-containing protein</fullName>
    </recommendedName>
</protein>
<reference evidence="8 9" key="1">
    <citation type="journal article" date="2012" name="PLoS Pathog.">
        <title>Diverse lifestyles and strategies of plant pathogenesis encoded in the genomes of eighteen Dothideomycetes fungi.</title>
        <authorList>
            <person name="Ohm R.A."/>
            <person name="Feau N."/>
            <person name="Henrissat B."/>
            <person name="Schoch C.L."/>
            <person name="Horwitz B.A."/>
            <person name="Barry K.W."/>
            <person name="Condon B.J."/>
            <person name="Copeland A.C."/>
            <person name="Dhillon B."/>
            <person name="Glaser F."/>
            <person name="Hesse C.N."/>
            <person name="Kosti I."/>
            <person name="LaButti K."/>
            <person name="Lindquist E.A."/>
            <person name="Lucas S."/>
            <person name="Salamov A.A."/>
            <person name="Bradshaw R.E."/>
            <person name="Ciuffetti L."/>
            <person name="Hamelin R.C."/>
            <person name="Kema G.H.J."/>
            <person name="Lawrence C."/>
            <person name="Scott J.A."/>
            <person name="Spatafora J.W."/>
            <person name="Turgeon B.G."/>
            <person name="de Wit P.J.G.M."/>
            <person name="Zhong S."/>
            <person name="Goodwin S.B."/>
            <person name="Grigoriev I.V."/>
        </authorList>
    </citation>
    <scope>NUCLEOTIDE SEQUENCE [LARGE SCALE GENOMIC DNA]</scope>
    <source>
        <strain evidence="8 9">UAMH 10762</strain>
    </source>
</reference>
<evidence type="ECO:0000256" key="2">
    <source>
        <dbReference type="ARBA" id="ARBA00008654"/>
    </source>
</evidence>
<evidence type="ECO:0000256" key="5">
    <source>
        <dbReference type="ARBA" id="ARBA00023002"/>
    </source>
</evidence>
<keyword evidence="4" id="KW-0223">Dioxygenase</keyword>
<dbReference type="OMA" id="VHITWPN"/>
<dbReference type="Proteomes" id="UP000011761">
    <property type="component" value="Unassembled WGS sequence"/>
</dbReference>
<dbReference type="PANTHER" id="PTHR10696:SF25">
    <property type="entry name" value="OXIDOREDUCTASE AIM17-RELATED"/>
    <property type="match status" value="1"/>
</dbReference>
<evidence type="ECO:0000256" key="3">
    <source>
        <dbReference type="ARBA" id="ARBA00022723"/>
    </source>
</evidence>
<keyword evidence="6" id="KW-0408">Iron</keyword>
<evidence type="ECO:0000313" key="9">
    <source>
        <dbReference type="Proteomes" id="UP000011761"/>
    </source>
</evidence>
<keyword evidence="5" id="KW-0560">Oxidoreductase</keyword>
<dbReference type="AlphaFoldDB" id="M2MA95"/>
<dbReference type="InterPro" id="IPR050411">
    <property type="entry name" value="AlphaKG_dependent_hydroxylases"/>
</dbReference>
<keyword evidence="3" id="KW-0479">Metal-binding</keyword>
<feature type="domain" description="TauD/TfdA-like" evidence="7">
    <location>
        <begin position="129"/>
        <end position="434"/>
    </location>
</feature>
<dbReference type="GO" id="GO:0046872">
    <property type="term" value="F:metal ion binding"/>
    <property type="evidence" value="ECO:0007669"/>
    <property type="project" value="UniProtKB-KW"/>
</dbReference>
<dbReference type="SUPFAM" id="SSF51197">
    <property type="entry name" value="Clavaminate synthase-like"/>
    <property type="match status" value="1"/>
</dbReference>
<dbReference type="InterPro" id="IPR003819">
    <property type="entry name" value="TauD/TfdA-like"/>
</dbReference>
<dbReference type="InterPro" id="IPR042098">
    <property type="entry name" value="TauD-like_sf"/>
</dbReference>
<evidence type="ECO:0000259" key="7">
    <source>
        <dbReference type="Pfam" id="PF02668"/>
    </source>
</evidence>
<evidence type="ECO:0000256" key="6">
    <source>
        <dbReference type="ARBA" id="ARBA00023004"/>
    </source>
</evidence>
<dbReference type="InterPro" id="IPR038492">
    <property type="entry name" value="GBBH-like_N_sf"/>
</dbReference>
<gene>
    <name evidence="8" type="ORF">BAUCODRAFT_141887</name>
</gene>
<dbReference type="GO" id="GO:0051213">
    <property type="term" value="F:dioxygenase activity"/>
    <property type="evidence" value="ECO:0007669"/>
    <property type="project" value="UniProtKB-KW"/>
</dbReference>
<evidence type="ECO:0000256" key="1">
    <source>
        <dbReference type="ARBA" id="ARBA00001954"/>
    </source>
</evidence>
<dbReference type="Gene3D" id="3.60.130.10">
    <property type="entry name" value="Clavaminate synthase-like"/>
    <property type="match status" value="1"/>
</dbReference>
<dbReference type="Pfam" id="PF02668">
    <property type="entry name" value="TauD"/>
    <property type="match status" value="1"/>
</dbReference>
<dbReference type="RefSeq" id="XP_007679565.1">
    <property type="nucleotide sequence ID" value="XM_007681375.1"/>
</dbReference>
<dbReference type="KEGG" id="bcom:BAUCODRAFT_141887"/>
<dbReference type="GeneID" id="19108412"/>
<proteinExistence type="inferred from homology"/>
<sequence length="455" mass="51506">MSYAFLIKAHIPVVSHGCGSHAYAHNLMRPLHGLIVLLRDLCESPESVDVSTRQKLFSTADIPSDIAARVSYEDGGETVRLRWINNVPDMPVDQQTTLQLDVLRRLIQSGDVRASTALPQRVPWTTTRFVQDVDDIDYEAYLSDDVVLLQALHHLHTHGLLFLTGVPDSGAAVVDIVERIGPLKNTFYGSTWDVRSVPEAKNVAYTAQDLGFHMDLMYMHQPPHLQFLHCIRSSASGGASLFTDSFRAAKELFVEDVQAFQTLCFEWVNFHYNHPESHYYYQPRHVIELQPLIFGDLKDSSGNLEALLERAQQSASADVAESTPPHLDIANWLQAIAWAPPFQAPFSYKQLLSNLSSTELGGQPSLLQRFNMHVERWHKAASTFNTLIQKHEGIYERMMKPGECVIFDNRRVLHARRAFEVGDAGKERWLKGAYLDWDPYMSKLKVLQRRVTGAS</sequence>
<evidence type="ECO:0000313" key="8">
    <source>
        <dbReference type="EMBL" id="EMC93396.1"/>
    </source>
</evidence>
<organism evidence="8 9">
    <name type="scientific">Baudoinia panamericana (strain UAMH 10762)</name>
    <name type="common">Angels' share fungus</name>
    <name type="synonym">Baudoinia compniacensis (strain UAMH 10762)</name>
    <dbReference type="NCBI Taxonomy" id="717646"/>
    <lineage>
        <taxon>Eukaryota</taxon>
        <taxon>Fungi</taxon>
        <taxon>Dikarya</taxon>
        <taxon>Ascomycota</taxon>
        <taxon>Pezizomycotina</taxon>
        <taxon>Dothideomycetes</taxon>
        <taxon>Dothideomycetidae</taxon>
        <taxon>Mycosphaerellales</taxon>
        <taxon>Teratosphaeriaceae</taxon>
        <taxon>Baudoinia</taxon>
    </lineage>
</organism>
<dbReference type="OrthoDB" id="406634at2759"/>
<comment type="cofactor">
    <cofactor evidence="1">
        <name>Fe(2+)</name>
        <dbReference type="ChEBI" id="CHEBI:29033"/>
    </cofactor>
</comment>
<dbReference type="Gene3D" id="3.30.2020.30">
    <property type="match status" value="1"/>
</dbReference>
<dbReference type="STRING" id="717646.M2MA95"/>
<comment type="similarity">
    <text evidence="2">Belongs to the gamma-BBH/TMLD family.</text>
</comment>
<name>M2MA95_BAUPA</name>
<dbReference type="HOGENOM" id="CLU_021859_0_0_1"/>
<accession>M2MA95</accession>